<name>A0A5J5D3E0_9PERO</name>
<dbReference type="SMART" id="SM00150">
    <property type="entry name" value="SPEC"/>
    <property type="match status" value="3"/>
</dbReference>
<evidence type="ECO:0000256" key="2">
    <source>
        <dbReference type="ARBA" id="ARBA00038285"/>
    </source>
</evidence>
<keyword evidence="1" id="KW-0677">Repeat</keyword>
<sequence length="698" mass="79700">MSNVTVEATNMLPILKKKLAFLSGHECTSQTPYNKVEKCKARGFTVIVDGRKSQWNIVKTVVLMLQNVIPAEVSLVCVVKPDEFWDKKVTHFCFWKEKDRLGFEVILVSANKLTRYIEPCQLTDDFGGSLDYDHNDWLNKRLVFEKFTKESTSLLDELSMINDSDKNSAVDKENDYREIVRIVDPSSLTNSPGPAWCPMDEELLAQPQVMKLLDSLREQYTRYQELCRQRNKRTQLDEIHAKVMQVVTWLQGPGSELLKTQQAIGDSMRAAQALQQKHEEIESQHSEWFAVYVELNQQIAALLSAGEEEEVVELKALQQQLSDVCYQQAAQLEGRQNVLQAAQSFHSTTQELSQLLDGLLGMLCADVAPADGASIQQNLKLLEEKLQTVEAGLASLRQKGALLMEQMCTQPSWPLEETESPPGEQQDNVQHIQAVMEEMQLRKQRCEDMVDVRRLKMLQMVQLFKCEEDALQAVEWLGELLDALLKTHVRLGDDSQETRTMLDKHRKFVDVAQSTYDYGRQLLQATVVLCQSLRCTTRSSGDTLPRLNRVWKQFSVSAEERQQRLELALNFHTAAERVLQQECADPESLDEVDSSGKTLLDRLTMPVIFPDGTEQYFGSPSDTAAAAEGVRERLLLVEEQRLQLQEMRLHNDEEEEEEEQEVRTGLEARLDVIGEELSEKEEQDEEEEEAGQQDEDLE</sequence>
<evidence type="ECO:0000256" key="1">
    <source>
        <dbReference type="ARBA" id="ARBA00022737"/>
    </source>
</evidence>
<dbReference type="GO" id="GO:0080025">
    <property type="term" value="F:phosphatidylinositol-3,5-bisphosphate binding"/>
    <property type="evidence" value="ECO:0007669"/>
    <property type="project" value="TreeGrafter"/>
</dbReference>
<feature type="non-terminal residue" evidence="6">
    <location>
        <position position="698"/>
    </location>
</feature>
<feature type="compositionally biased region" description="Acidic residues" evidence="3">
    <location>
        <begin position="673"/>
        <end position="698"/>
    </location>
</feature>
<protein>
    <submittedName>
        <fullName evidence="6">Uncharacterized protein</fullName>
    </submittedName>
</protein>
<dbReference type="Proteomes" id="UP000327493">
    <property type="component" value="Chromosome 11"/>
</dbReference>
<dbReference type="GO" id="GO:0070273">
    <property type="term" value="F:phosphatidylinositol-4-phosphate binding"/>
    <property type="evidence" value="ECO:0007669"/>
    <property type="project" value="TreeGrafter"/>
</dbReference>
<dbReference type="AlphaFoldDB" id="A0A5J5D3E0"/>
<dbReference type="InterPro" id="IPR018159">
    <property type="entry name" value="Spectrin/alpha-actinin"/>
</dbReference>
<dbReference type="GO" id="GO:0043325">
    <property type="term" value="F:phosphatidylinositol-3,4-bisphosphate binding"/>
    <property type="evidence" value="ECO:0007669"/>
    <property type="project" value="TreeGrafter"/>
</dbReference>
<dbReference type="PANTHER" id="PTHR46607:SF1">
    <property type="entry name" value="SEC14 DOMAIN AND SPECTRIN REPEAT-CONTAINING PROTEIN 1"/>
    <property type="match status" value="1"/>
</dbReference>
<feature type="domain" description="SESTD1-like spectrin repeats region" evidence="5">
    <location>
        <begin position="340"/>
        <end position="451"/>
    </location>
</feature>
<evidence type="ECO:0000313" key="6">
    <source>
        <dbReference type="EMBL" id="KAA8587894.1"/>
    </source>
</evidence>
<comment type="caution">
    <text evidence="6">The sequence shown here is derived from an EMBL/GenBank/DDBJ whole genome shotgun (WGS) entry which is preliminary data.</text>
</comment>
<proteinExistence type="inferred from homology"/>
<organism evidence="6 7">
    <name type="scientific">Etheostoma spectabile</name>
    <name type="common">orangethroat darter</name>
    <dbReference type="NCBI Taxonomy" id="54343"/>
    <lineage>
        <taxon>Eukaryota</taxon>
        <taxon>Metazoa</taxon>
        <taxon>Chordata</taxon>
        <taxon>Craniata</taxon>
        <taxon>Vertebrata</taxon>
        <taxon>Euteleostomi</taxon>
        <taxon>Actinopterygii</taxon>
        <taxon>Neopterygii</taxon>
        <taxon>Teleostei</taxon>
        <taxon>Neoteleostei</taxon>
        <taxon>Acanthomorphata</taxon>
        <taxon>Eupercaria</taxon>
        <taxon>Perciformes</taxon>
        <taxon>Percoidei</taxon>
        <taxon>Percidae</taxon>
        <taxon>Etheostomatinae</taxon>
        <taxon>Etheostoma</taxon>
    </lineage>
</organism>
<dbReference type="InterPro" id="IPR001251">
    <property type="entry name" value="CRAL-TRIO_dom"/>
</dbReference>
<dbReference type="PANTHER" id="PTHR46607">
    <property type="entry name" value="SEC14 DOMAIN AND SPECTRIN REPEAT-CONTAINING PROTEIN 1"/>
    <property type="match status" value="1"/>
</dbReference>
<dbReference type="Pfam" id="PF13716">
    <property type="entry name" value="CRAL_TRIO_2"/>
    <property type="match status" value="1"/>
</dbReference>
<evidence type="ECO:0000256" key="3">
    <source>
        <dbReference type="SAM" id="MobiDB-lite"/>
    </source>
</evidence>
<evidence type="ECO:0000259" key="5">
    <source>
        <dbReference type="Pfam" id="PF24915"/>
    </source>
</evidence>
<dbReference type="GO" id="GO:0032266">
    <property type="term" value="F:phosphatidylinositol-3-phosphate binding"/>
    <property type="evidence" value="ECO:0007669"/>
    <property type="project" value="TreeGrafter"/>
</dbReference>
<evidence type="ECO:0000313" key="7">
    <source>
        <dbReference type="Proteomes" id="UP000327493"/>
    </source>
</evidence>
<feature type="region of interest" description="Disordered" evidence="3">
    <location>
        <begin position="646"/>
        <end position="698"/>
    </location>
</feature>
<dbReference type="Pfam" id="PF24915">
    <property type="entry name" value="Spectrin_SESTD1"/>
    <property type="match status" value="1"/>
</dbReference>
<dbReference type="SUPFAM" id="SSF46966">
    <property type="entry name" value="Spectrin repeat"/>
    <property type="match status" value="2"/>
</dbReference>
<dbReference type="EMBL" id="VOFY01000011">
    <property type="protein sequence ID" value="KAA8587894.1"/>
    <property type="molecule type" value="Genomic_DNA"/>
</dbReference>
<dbReference type="GO" id="GO:0005546">
    <property type="term" value="F:phosphatidylinositol-4,5-bisphosphate binding"/>
    <property type="evidence" value="ECO:0007669"/>
    <property type="project" value="TreeGrafter"/>
</dbReference>
<dbReference type="Gene3D" id="1.20.58.60">
    <property type="match status" value="2"/>
</dbReference>
<comment type="similarity">
    <text evidence="2">Belongs to the SOLO family.</text>
</comment>
<dbReference type="InterPro" id="IPR056804">
    <property type="entry name" value="Spectrin_SESTD1"/>
</dbReference>
<accession>A0A5J5D3E0</accession>
<feature type="domain" description="CRAL-TRIO" evidence="4">
    <location>
        <begin position="35"/>
        <end position="135"/>
    </location>
</feature>
<reference evidence="6 7" key="1">
    <citation type="submission" date="2019-08" db="EMBL/GenBank/DDBJ databases">
        <title>A chromosome-level genome assembly, high-density linkage maps, and genome scans reveal the genomic architecture of hybrid incompatibilities underlying speciation via character displacement in darters (Percidae: Etheostominae).</title>
        <authorList>
            <person name="Moran R.L."/>
            <person name="Catchen J.M."/>
            <person name="Fuller R.C."/>
        </authorList>
    </citation>
    <scope>NUCLEOTIDE SEQUENCE [LARGE SCALE GENOMIC DNA]</scope>
    <source>
        <strain evidence="6">EspeVRDwgs_2016</strain>
        <tissue evidence="6">Muscle</tissue>
    </source>
</reference>
<evidence type="ECO:0000259" key="4">
    <source>
        <dbReference type="Pfam" id="PF13716"/>
    </source>
</evidence>
<dbReference type="GO" id="GO:0010314">
    <property type="term" value="F:phosphatidylinositol-5-phosphate binding"/>
    <property type="evidence" value="ECO:0007669"/>
    <property type="project" value="TreeGrafter"/>
</dbReference>
<gene>
    <name evidence="6" type="ORF">FQN60_001088</name>
</gene>
<keyword evidence="7" id="KW-1185">Reference proteome</keyword>
<feature type="compositionally biased region" description="Basic and acidic residues" evidence="3">
    <location>
        <begin position="661"/>
        <end position="672"/>
    </location>
</feature>